<comment type="function">
    <text evidence="2">Component of the signal recognition particle (SRP) complex, a ribonucleoprotein complex that mediates the cotranslational targeting of secretory and membrane proteins to the endoplasmic reticulum (ER). SRP9 together with SRP14 and the Alu portion of the SRP RNA, constitutes the elongation arrest domain of SRP. The complex of SRP9 and SRP14 is required for SRP RNA binding.</text>
</comment>
<evidence type="ECO:0000256" key="1">
    <source>
        <dbReference type="ARBA" id="ARBA00023135"/>
    </source>
</evidence>
<keyword evidence="1" id="KW-0687">Ribonucleoprotein</keyword>
<accession>A0A8C6IGC0</accession>
<dbReference type="Ensembl" id="ENSMSIT00000044679.1">
    <property type="protein sequence ID" value="ENSMSIP00000035477.1"/>
    <property type="gene ID" value="ENSMSIG00000029522.1"/>
</dbReference>
<keyword evidence="1" id="KW-0733">Signal recognition particle</keyword>
<dbReference type="Gene3D" id="3.30.720.10">
    <property type="entry name" value="Signal recognition particle alu RNA binding heterodimer, srp9/1"/>
    <property type="match status" value="1"/>
</dbReference>
<dbReference type="GO" id="GO:0008312">
    <property type="term" value="F:7S RNA binding"/>
    <property type="evidence" value="ECO:0007669"/>
    <property type="project" value="InterPro"/>
</dbReference>
<dbReference type="GO" id="GO:0006614">
    <property type="term" value="P:SRP-dependent cotranslational protein targeting to membrane"/>
    <property type="evidence" value="ECO:0007669"/>
    <property type="project" value="InterPro"/>
</dbReference>
<evidence type="ECO:0000256" key="2">
    <source>
        <dbReference type="ARBA" id="ARBA00045462"/>
    </source>
</evidence>
<dbReference type="PANTHER" id="PTHR12834:SF12">
    <property type="entry name" value="SIGNAL RECOGNITION PARTICLE 9 KDA PROTEIN"/>
    <property type="match status" value="1"/>
</dbReference>
<proteinExistence type="predicted"/>
<reference evidence="3" key="1">
    <citation type="submission" date="2025-08" db="UniProtKB">
        <authorList>
            <consortium name="Ensembl"/>
        </authorList>
    </citation>
    <scope>IDENTIFICATION</scope>
</reference>
<protein>
    <recommendedName>
        <fullName evidence="5">Signal recognition particle 9 kDa protein</fullName>
    </recommendedName>
</protein>
<dbReference type="Proteomes" id="UP000694415">
    <property type="component" value="Unplaced"/>
</dbReference>
<dbReference type="InterPro" id="IPR009018">
    <property type="entry name" value="Signal_recog_particle_SRP9/14"/>
</dbReference>
<organism evidence="3 4">
    <name type="scientific">Mus spicilegus</name>
    <name type="common">Mound-building mouse</name>
    <dbReference type="NCBI Taxonomy" id="10103"/>
    <lineage>
        <taxon>Eukaryota</taxon>
        <taxon>Metazoa</taxon>
        <taxon>Chordata</taxon>
        <taxon>Craniata</taxon>
        <taxon>Vertebrata</taxon>
        <taxon>Euteleostomi</taxon>
        <taxon>Mammalia</taxon>
        <taxon>Eutheria</taxon>
        <taxon>Euarchontoglires</taxon>
        <taxon>Glires</taxon>
        <taxon>Rodentia</taxon>
        <taxon>Myomorpha</taxon>
        <taxon>Muroidea</taxon>
        <taxon>Muridae</taxon>
        <taxon>Murinae</taxon>
        <taxon>Mus</taxon>
        <taxon>Mus</taxon>
    </lineage>
</organism>
<evidence type="ECO:0008006" key="5">
    <source>
        <dbReference type="Google" id="ProtNLM"/>
    </source>
</evidence>
<keyword evidence="4" id="KW-1185">Reference proteome</keyword>
<sequence>MPQFQTWEFSWAAEKLYLADPMKVRVVLKYRHVDGNLCIKVRDDLVCLLKIILSSFVKCVGS</sequence>
<evidence type="ECO:0000313" key="4">
    <source>
        <dbReference type="Proteomes" id="UP000694415"/>
    </source>
</evidence>
<dbReference type="GO" id="GO:0005786">
    <property type="term" value="C:signal recognition particle, endoplasmic reticulum targeting"/>
    <property type="evidence" value="ECO:0007669"/>
    <property type="project" value="UniProtKB-KW"/>
</dbReference>
<dbReference type="GeneTree" id="ENSGT00940000168617"/>
<evidence type="ECO:0000313" key="3">
    <source>
        <dbReference type="Ensembl" id="ENSMSIP00000035477.1"/>
    </source>
</evidence>
<dbReference type="PANTHER" id="PTHR12834">
    <property type="entry name" value="SIGNAL RECOGNITION PARTICLE 9 KDA PROTEIN"/>
    <property type="match status" value="1"/>
</dbReference>
<dbReference type="SUPFAM" id="SSF54762">
    <property type="entry name" value="Signal recognition particle alu RNA binding heterodimer, SRP9/14"/>
    <property type="match status" value="1"/>
</dbReference>
<reference evidence="3" key="2">
    <citation type="submission" date="2025-09" db="UniProtKB">
        <authorList>
            <consortium name="Ensembl"/>
        </authorList>
    </citation>
    <scope>IDENTIFICATION</scope>
</reference>
<dbReference type="InterPro" id="IPR039914">
    <property type="entry name" value="SRP9-like"/>
</dbReference>
<dbReference type="AlphaFoldDB" id="A0A8C6IGC0"/>
<name>A0A8C6IGC0_MUSSI</name>